<dbReference type="GO" id="GO:0003700">
    <property type="term" value="F:DNA-binding transcription factor activity"/>
    <property type="evidence" value="ECO:0007669"/>
    <property type="project" value="InterPro"/>
</dbReference>
<dbReference type="AlphaFoldDB" id="A0A329MVH4"/>
<evidence type="ECO:0000313" key="11">
    <source>
        <dbReference type="EMBL" id="RAV23304.1"/>
    </source>
</evidence>
<dbReference type="SMART" id="SM00342">
    <property type="entry name" value="HTH_ARAC"/>
    <property type="match status" value="1"/>
</dbReference>
<dbReference type="PROSITE" id="PS50110">
    <property type="entry name" value="RESPONSE_REGULATORY"/>
    <property type="match status" value="1"/>
</dbReference>
<sequence>MNKLFIVEDEDIIRKGLVNNVQWEAWGFQVCGEAVNGKKALEYIEKHDVDVVLTDVRMPVMDGLELSRHVKRLKPEIKIVILTGFSEFEYARQSLENGVFQYILKPVKRDKLAEVFLRLREVLEHARLTRDLIQQAEESRSLLQEKQLNHWIHGRSVLPRHAEEPGMEMPPMSEPPVPVAESYVCAVLDVDNLGSRDMGFINRFKQFGYAEMKKLAMDSFRQEGCKDSVLCGFDDYGRLVLLLLSPGSNDDRLPARITSILENCSSAWEGASFSAGIGGAVKEAVSVSASYEQASGALSYRFYSGPGSLHRHGDIPLLRTITPQEFQKVKQAEKKLSTYISLGEGDLGTICTEMVAEIIEQGAADYGSVRTVLSQTLYSVLGYMAEQGHDLDLQMNDERSISELTDLTHIIGYVKRRLNEIKTEIERSDRTAGRNLVLRAKKYVAEHYRNDLTLTALANHLFVNASYFSWLFKQETGVTFTTYLTHVRMDTAKNLLKKDEQKVYEVAQFVGYNDYRHFCKMFKKVVGITPKDFKQRGK</sequence>
<dbReference type="PANTHER" id="PTHR42713:SF3">
    <property type="entry name" value="TRANSCRIPTIONAL REGULATORY PROTEIN HPTR"/>
    <property type="match status" value="1"/>
</dbReference>
<dbReference type="Proteomes" id="UP000250369">
    <property type="component" value="Unassembled WGS sequence"/>
</dbReference>
<dbReference type="RefSeq" id="WP_113029415.1">
    <property type="nucleotide sequence ID" value="NZ_QMFB01000001.1"/>
</dbReference>
<dbReference type="SMART" id="SM00448">
    <property type="entry name" value="REC"/>
    <property type="match status" value="1"/>
</dbReference>
<evidence type="ECO:0000256" key="1">
    <source>
        <dbReference type="ARBA" id="ARBA00004496"/>
    </source>
</evidence>
<dbReference type="PROSITE" id="PS01124">
    <property type="entry name" value="HTH_ARAC_FAMILY_2"/>
    <property type="match status" value="1"/>
</dbReference>
<evidence type="ECO:0000256" key="8">
    <source>
        <dbReference type="PROSITE-ProRule" id="PRU00169"/>
    </source>
</evidence>
<feature type="domain" description="Response regulatory" evidence="10">
    <location>
        <begin position="3"/>
        <end position="120"/>
    </location>
</feature>
<dbReference type="InterPro" id="IPR051552">
    <property type="entry name" value="HptR"/>
</dbReference>
<dbReference type="CDD" id="cd17536">
    <property type="entry name" value="REC_YesN-like"/>
    <property type="match status" value="1"/>
</dbReference>
<dbReference type="EMBL" id="QMFB01000001">
    <property type="protein sequence ID" value="RAV23304.1"/>
    <property type="molecule type" value="Genomic_DNA"/>
</dbReference>
<dbReference type="InterPro" id="IPR009057">
    <property type="entry name" value="Homeodomain-like_sf"/>
</dbReference>
<comment type="caution">
    <text evidence="11">The sequence shown here is derived from an EMBL/GenBank/DDBJ whole genome shotgun (WGS) entry which is preliminary data.</text>
</comment>
<dbReference type="InterPro" id="IPR041522">
    <property type="entry name" value="CdaR_GGDEF"/>
</dbReference>
<evidence type="ECO:0000259" key="9">
    <source>
        <dbReference type="PROSITE" id="PS01124"/>
    </source>
</evidence>
<name>A0A329MVH4_9BACL</name>
<evidence type="ECO:0000256" key="3">
    <source>
        <dbReference type="ARBA" id="ARBA00022553"/>
    </source>
</evidence>
<dbReference type="Pfam" id="PF00072">
    <property type="entry name" value="Response_reg"/>
    <property type="match status" value="1"/>
</dbReference>
<dbReference type="PANTHER" id="PTHR42713">
    <property type="entry name" value="HISTIDINE KINASE-RELATED"/>
    <property type="match status" value="1"/>
</dbReference>
<feature type="domain" description="HTH araC/xylS-type" evidence="9">
    <location>
        <begin position="438"/>
        <end position="536"/>
    </location>
</feature>
<accession>A0A329MVH4</accession>
<reference evidence="11 12" key="1">
    <citation type="journal article" date="2009" name="Int. J. Syst. Evol. Microbiol.">
        <title>Paenibacillus contaminans sp. nov., isolated from a contaminated laboratory plate.</title>
        <authorList>
            <person name="Chou J.H."/>
            <person name="Lee J.H."/>
            <person name="Lin M.C."/>
            <person name="Chang P.S."/>
            <person name="Arun A.B."/>
            <person name="Young C.C."/>
            <person name="Chen W.M."/>
        </authorList>
    </citation>
    <scope>NUCLEOTIDE SEQUENCE [LARGE SCALE GENOMIC DNA]</scope>
    <source>
        <strain evidence="11 12">CKOBP-6</strain>
    </source>
</reference>
<evidence type="ECO:0000256" key="6">
    <source>
        <dbReference type="ARBA" id="ARBA00023125"/>
    </source>
</evidence>
<protein>
    <recommendedName>
        <fullName evidence="13">DNA-binding response regulator</fullName>
    </recommendedName>
</protein>
<keyword evidence="6" id="KW-0238">DNA-binding</keyword>
<keyword evidence="4" id="KW-0902">Two-component regulatory system</keyword>
<keyword evidence="12" id="KW-1185">Reference proteome</keyword>
<gene>
    <name evidence="11" type="ORF">DQG23_03680</name>
</gene>
<evidence type="ECO:0008006" key="13">
    <source>
        <dbReference type="Google" id="ProtNLM"/>
    </source>
</evidence>
<comment type="subcellular location">
    <subcellularLocation>
        <location evidence="1">Cytoplasm</location>
    </subcellularLocation>
</comment>
<dbReference type="InterPro" id="IPR001789">
    <property type="entry name" value="Sig_transdc_resp-reg_receiver"/>
</dbReference>
<dbReference type="InterPro" id="IPR018060">
    <property type="entry name" value="HTH_AraC"/>
</dbReference>
<dbReference type="SUPFAM" id="SSF46689">
    <property type="entry name" value="Homeodomain-like"/>
    <property type="match status" value="2"/>
</dbReference>
<evidence type="ECO:0000256" key="4">
    <source>
        <dbReference type="ARBA" id="ARBA00023012"/>
    </source>
</evidence>
<dbReference type="Pfam" id="PF12833">
    <property type="entry name" value="HTH_18"/>
    <property type="match status" value="1"/>
</dbReference>
<dbReference type="Pfam" id="PF17853">
    <property type="entry name" value="GGDEF_2"/>
    <property type="match status" value="1"/>
</dbReference>
<dbReference type="GO" id="GO:0043565">
    <property type="term" value="F:sequence-specific DNA binding"/>
    <property type="evidence" value="ECO:0007669"/>
    <property type="project" value="InterPro"/>
</dbReference>
<dbReference type="InterPro" id="IPR011006">
    <property type="entry name" value="CheY-like_superfamily"/>
</dbReference>
<dbReference type="InterPro" id="IPR020449">
    <property type="entry name" value="Tscrpt_reg_AraC-type_HTH"/>
</dbReference>
<evidence type="ECO:0000256" key="5">
    <source>
        <dbReference type="ARBA" id="ARBA00023015"/>
    </source>
</evidence>
<dbReference type="Gene3D" id="3.40.50.2300">
    <property type="match status" value="1"/>
</dbReference>
<proteinExistence type="predicted"/>
<dbReference type="GO" id="GO:0005737">
    <property type="term" value="C:cytoplasm"/>
    <property type="evidence" value="ECO:0007669"/>
    <property type="project" value="UniProtKB-SubCell"/>
</dbReference>
<evidence type="ECO:0000256" key="2">
    <source>
        <dbReference type="ARBA" id="ARBA00022490"/>
    </source>
</evidence>
<keyword evidence="7" id="KW-0804">Transcription</keyword>
<keyword evidence="5" id="KW-0805">Transcription regulation</keyword>
<feature type="modified residue" description="4-aspartylphosphate" evidence="8">
    <location>
        <position position="55"/>
    </location>
</feature>
<evidence type="ECO:0000256" key="7">
    <source>
        <dbReference type="ARBA" id="ARBA00023163"/>
    </source>
</evidence>
<dbReference type="Gene3D" id="1.10.10.60">
    <property type="entry name" value="Homeodomain-like"/>
    <property type="match status" value="2"/>
</dbReference>
<evidence type="ECO:0000259" key="10">
    <source>
        <dbReference type="PROSITE" id="PS50110"/>
    </source>
</evidence>
<keyword evidence="3 8" id="KW-0597">Phosphoprotein</keyword>
<dbReference type="SUPFAM" id="SSF52172">
    <property type="entry name" value="CheY-like"/>
    <property type="match status" value="1"/>
</dbReference>
<dbReference type="GO" id="GO:0000160">
    <property type="term" value="P:phosphorelay signal transduction system"/>
    <property type="evidence" value="ECO:0007669"/>
    <property type="project" value="UniProtKB-KW"/>
</dbReference>
<dbReference type="PRINTS" id="PR00032">
    <property type="entry name" value="HTHARAC"/>
</dbReference>
<dbReference type="OrthoDB" id="342399at2"/>
<keyword evidence="2" id="KW-0963">Cytoplasm</keyword>
<organism evidence="11 12">
    <name type="scientific">Paenibacillus contaminans</name>
    <dbReference type="NCBI Taxonomy" id="450362"/>
    <lineage>
        <taxon>Bacteria</taxon>
        <taxon>Bacillati</taxon>
        <taxon>Bacillota</taxon>
        <taxon>Bacilli</taxon>
        <taxon>Bacillales</taxon>
        <taxon>Paenibacillaceae</taxon>
        <taxon>Paenibacillus</taxon>
    </lineage>
</organism>
<evidence type="ECO:0000313" key="12">
    <source>
        <dbReference type="Proteomes" id="UP000250369"/>
    </source>
</evidence>